<organism evidence="13 14">
    <name type="scientific">Viridothelium virens</name>
    <name type="common">Speckled blister lichen</name>
    <name type="synonym">Trypethelium virens</name>
    <dbReference type="NCBI Taxonomy" id="1048519"/>
    <lineage>
        <taxon>Eukaryota</taxon>
        <taxon>Fungi</taxon>
        <taxon>Dikarya</taxon>
        <taxon>Ascomycota</taxon>
        <taxon>Pezizomycotina</taxon>
        <taxon>Dothideomycetes</taxon>
        <taxon>Dothideomycetes incertae sedis</taxon>
        <taxon>Trypetheliales</taxon>
        <taxon>Trypetheliaceae</taxon>
        <taxon>Viridothelium</taxon>
    </lineage>
</organism>
<evidence type="ECO:0000256" key="1">
    <source>
        <dbReference type="ARBA" id="ARBA00004389"/>
    </source>
</evidence>
<sequence>MDLEGIEAFFTRGLSPLISTIIISAIIALSLPLFLHFYLYRSRTTTTVPSFLLLGPSGAGKTSLLTLLDRGNPTPTHTSQTPSTITCALPPTHRAASARFRSSHDPTSNAPQRFHLTDTPGHGKLRHFSLDALAQLPTALKGLIFVIDSAALAAPSAGAAAGGDVGGVGAAAAVAGGEGRGGGGGGASTSSSLTEAAEYLHDVLLVLQRRHTSAKTSRGPAALPVLIAANKVDLFTALPASLVKVALEREITRVRETRGKGLLDSGVDMGGEGQSEEEERDWLGGGEGDFRLEMMEECDVFVKVVSGCVLGTEGEKEDVEEWWEWIAENM</sequence>
<evidence type="ECO:0000256" key="5">
    <source>
        <dbReference type="ARBA" id="ARBA00022741"/>
    </source>
</evidence>
<keyword evidence="9 12" id="KW-0472">Membrane</keyword>
<dbReference type="InterPro" id="IPR019009">
    <property type="entry name" value="SRP_receptor_beta_su"/>
</dbReference>
<dbReference type="GO" id="GO:0005525">
    <property type="term" value="F:GTP binding"/>
    <property type="evidence" value="ECO:0007669"/>
    <property type="project" value="UniProtKB-KW"/>
</dbReference>
<keyword evidence="6" id="KW-0256">Endoplasmic reticulum</keyword>
<protein>
    <recommendedName>
        <fullName evidence="3">Signal recognition particle receptor subunit beta</fullName>
    </recommendedName>
</protein>
<evidence type="ECO:0000256" key="11">
    <source>
        <dbReference type="SAM" id="MobiDB-lite"/>
    </source>
</evidence>
<comment type="subcellular location">
    <subcellularLocation>
        <location evidence="1">Endoplasmic reticulum membrane</location>
        <topology evidence="1">Single-pass membrane protein</topology>
    </subcellularLocation>
</comment>
<dbReference type="Proteomes" id="UP000800092">
    <property type="component" value="Unassembled WGS sequence"/>
</dbReference>
<evidence type="ECO:0000256" key="4">
    <source>
        <dbReference type="ARBA" id="ARBA00022692"/>
    </source>
</evidence>
<dbReference type="InterPro" id="IPR027417">
    <property type="entry name" value="P-loop_NTPase"/>
</dbReference>
<dbReference type="Gene3D" id="3.40.50.300">
    <property type="entry name" value="P-loop containing nucleotide triphosphate hydrolases"/>
    <property type="match status" value="1"/>
</dbReference>
<evidence type="ECO:0000256" key="8">
    <source>
        <dbReference type="ARBA" id="ARBA00023134"/>
    </source>
</evidence>
<keyword evidence="8" id="KW-0342">GTP-binding</keyword>
<proteinExistence type="inferred from homology"/>
<evidence type="ECO:0000256" key="7">
    <source>
        <dbReference type="ARBA" id="ARBA00022989"/>
    </source>
</evidence>
<comment type="similarity">
    <text evidence="2">Belongs to the SRP receptor beta subunit family.</text>
</comment>
<evidence type="ECO:0000256" key="12">
    <source>
        <dbReference type="SAM" id="Phobius"/>
    </source>
</evidence>
<dbReference type="AlphaFoldDB" id="A0A6A6HFY3"/>
<keyword evidence="4 12" id="KW-0812">Transmembrane</keyword>
<dbReference type="SUPFAM" id="SSF52540">
    <property type="entry name" value="P-loop containing nucleoside triphosphate hydrolases"/>
    <property type="match status" value="1"/>
</dbReference>
<evidence type="ECO:0000256" key="9">
    <source>
        <dbReference type="ARBA" id="ARBA00023136"/>
    </source>
</evidence>
<keyword evidence="10" id="KW-0675">Receptor</keyword>
<keyword evidence="14" id="KW-1185">Reference proteome</keyword>
<feature type="region of interest" description="Disordered" evidence="11">
    <location>
        <begin position="262"/>
        <end position="286"/>
    </location>
</feature>
<dbReference type="Pfam" id="PF09439">
    <property type="entry name" value="SRPRB"/>
    <property type="match status" value="2"/>
</dbReference>
<evidence type="ECO:0000313" key="13">
    <source>
        <dbReference type="EMBL" id="KAF2237015.1"/>
    </source>
</evidence>
<feature type="transmembrane region" description="Helical" evidence="12">
    <location>
        <begin position="17"/>
        <end position="40"/>
    </location>
</feature>
<gene>
    <name evidence="13" type="ORF">EV356DRAFT_530522</name>
</gene>
<keyword evidence="5" id="KW-0547">Nucleotide-binding</keyword>
<evidence type="ECO:0000256" key="2">
    <source>
        <dbReference type="ARBA" id="ARBA00005619"/>
    </source>
</evidence>
<accession>A0A6A6HFY3</accession>
<name>A0A6A6HFY3_VIRVR</name>
<dbReference type="OrthoDB" id="41266at2759"/>
<dbReference type="GO" id="GO:0005789">
    <property type="term" value="C:endoplasmic reticulum membrane"/>
    <property type="evidence" value="ECO:0007669"/>
    <property type="project" value="UniProtKB-SubCell"/>
</dbReference>
<reference evidence="13" key="1">
    <citation type="journal article" date="2020" name="Stud. Mycol.">
        <title>101 Dothideomycetes genomes: a test case for predicting lifestyles and emergence of pathogens.</title>
        <authorList>
            <person name="Haridas S."/>
            <person name="Albert R."/>
            <person name="Binder M."/>
            <person name="Bloem J."/>
            <person name="Labutti K."/>
            <person name="Salamov A."/>
            <person name="Andreopoulos B."/>
            <person name="Baker S."/>
            <person name="Barry K."/>
            <person name="Bills G."/>
            <person name="Bluhm B."/>
            <person name="Cannon C."/>
            <person name="Castanera R."/>
            <person name="Culley D."/>
            <person name="Daum C."/>
            <person name="Ezra D."/>
            <person name="Gonzalez J."/>
            <person name="Henrissat B."/>
            <person name="Kuo A."/>
            <person name="Liang C."/>
            <person name="Lipzen A."/>
            <person name="Lutzoni F."/>
            <person name="Magnuson J."/>
            <person name="Mondo S."/>
            <person name="Nolan M."/>
            <person name="Ohm R."/>
            <person name="Pangilinan J."/>
            <person name="Park H.-J."/>
            <person name="Ramirez L."/>
            <person name="Alfaro M."/>
            <person name="Sun H."/>
            <person name="Tritt A."/>
            <person name="Yoshinaga Y."/>
            <person name="Zwiers L.-H."/>
            <person name="Turgeon B."/>
            <person name="Goodwin S."/>
            <person name="Spatafora J."/>
            <person name="Crous P."/>
            <person name="Grigoriev I."/>
        </authorList>
    </citation>
    <scope>NUCLEOTIDE SEQUENCE</scope>
    <source>
        <strain evidence="13">Tuck. ex Michener</strain>
    </source>
</reference>
<keyword evidence="7 12" id="KW-1133">Transmembrane helix</keyword>
<dbReference type="EMBL" id="ML991782">
    <property type="protein sequence ID" value="KAF2237015.1"/>
    <property type="molecule type" value="Genomic_DNA"/>
</dbReference>
<evidence type="ECO:0000313" key="14">
    <source>
        <dbReference type="Proteomes" id="UP000800092"/>
    </source>
</evidence>
<evidence type="ECO:0000256" key="10">
    <source>
        <dbReference type="ARBA" id="ARBA00023170"/>
    </source>
</evidence>
<evidence type="ECO:0000256" key="3">
    <source>
        <dbReference type="ARBA" id="ARBA00020256"/>
    </source>
</evidence>
<evidence type="ECO:0000256" key="6">
    <source>
        <dbReference type="ARBA" id="ARBA00022824"/>
    </source>
</evidence>